<accession>A0A251ZTK9</accession>
<protein>
    <submittedName>
        <fullName evidence="2">Addiction module antitoxin</fullName>
    </submittedName>
</protein>
<evidence type="ECO:0000313" key="3">
    <source>
        <dbReference type="Proteomes" id="UP000194946"/>
    </source>
</evidence>
<evidence type="ECO:0000259" key="1">
    <source>
        <dbReference type="Pfam" id="PF19839"/>
    </source>
</evidence>
<evidence type="ECO:0000313" key="2">
    <source>
        <dbReference type="EMBL" id="OUI77994.1"/>
    </source>
</evidence>
<keyword evidence="3" id="KW-1185">Reference proteome</keyword>
<reference evidence="3" key="1">
    <citation type="submission" date="2014-06" db="EMBL/GenBank/DDBJ databases">
        <authorList>
            <person name="Winans N.J."/>
            <person name="Newell P.D."/>
            <person name="Douglas A.E."/>
        </authorList>
    </citation>
    <scope>NUCLEOTIDE SEQUENCE [LARGE SCALE GENOMIC DNA]</scope>
    <source>
        <strain evidence="3">DmL_052</strain>
    </source>
</reference>
<dbReference type="InterPro" id="IPR013321">
    <property type="entry name" value="Arc_rbn_hlx_hlx"/>
</dbReference>
<dbReference type="Proteomes" id="UP000194946">
    <property type="component" value="Unassembled WGS sequence"/>
</dbReference>
<dbReference type="RefSeq" id="WP_008854687.1">
    <property type="nucleotide sequence ID" value="NZ_JOPB01000008.1"/>
</dbReference>
<dbReference type="InterPro" id="IPR045559">
    <property type="entry name" value="RHH_9"/>
</dbReference>
<dbReference type="Gene3D" id="1.10.1220.10">
    <property type="entry name" value="Met repressor-like"/>
    <property type="match status" value="1"/>
</dbReference>
<proteinExistence type="predicted"/>
<sequence length="79" mass="9284">MKTDVMTFKVEAELKENFKTIAARNDRPAAQVIRELMREYISKNREPNELTLETMRKSERGEDLHTAKDINDLYKQLGI</sequence>
<dbReference type="EMBL" id="JOPB01000008">
    <property type="protein sequence ID" value="OUI77994.1"/>
    <property type="molecule type" value="Genomic_DNA"/>
</dbReference>
<comment type="caution">
    <text evidence="2">The sequence shown here is derived from an EMBL/GenBank/DDBJ whole genome shotgun (WGS) entry which is preliminary data.</text>
</comment>
<dbReference type="Pfam" id="PF19839">
    <property type="entry name" value="RHH_9"/>
    <property type="match status" value="1"/>
</dbReference>
<dbReference type="InterPro" id="IPR010985">
    <property type="entry name" value="Ribbon_hlx_hlx"/>
</dbReference>
<dbReference type="AlphaFoldDB" id="A0A251ZTK9"/>
<dbReference type="SUPFAM" id="SSF47598">
    <property type="entry name" value="Ribbon-helix-helix"/>
    <property type="match status" value="1"/>
</dbReference>
<gene>
    <name evidence="2" type="ORF">HK18_10605</name>
</gene>
<dbReference type="GO" id="GO:0006355">
    <property type="term" value="P:regulation of DNA-templated transcription"/>
    <property type="evidence" value="ECO:0007669"/>
    <property type="project" value="InterPro"/>
</dbReference>
<organism evidence="2 3">
    <name type="scientific">Commensalibacter intestini</name>
    <dbReference type="NCBI Taxonomy" id="479936"/>
    <lineage>
        <taxon>Bacteria</taxon>
        <taxon>Pseudomonadati</taxon>
        <taxon>Pseudomonadota</taxon>
        <taxon>Alphaproteobacteria</taxon>
        <taxon>Acetobacterales</taxon>
        <taxon>Acetobacteraceae</taxon>
    </lineage>
</organism>
<name>A0A251ZTK9_9PROT</name>
<feature type="domain" description="Ribbon-helix-helix protein RHH" evidence="1">
    <location>
        <begin position="3"/>
        <end position="50"/>
    </location>
</feature>